<proteinExistence type="predicted"/>
<accession>A0ABD1STB7</accession>
<comment type="caution">
    <text evidence="2">The sequence shown here is derived from an EMBL/GenBank/DDBJ whole genome shotgun (WGS) entry which is preliminary data.</text>
</comment>
<evidence type="ECO:0000256" key="1">
    <source>
        <dbReference type="SAM" id="MobiDB-lite"/>
    </source>
</evidence>
<dbReference type="Proteomes" id="UP001604336">
    <property type="component" value="Unassembled WGS sequence"/>
</dbReference>
<reference evidence="3" key="1">
    <citation type="submission" date="2024-07" db="EMBL/GenBank/DDBJ databases">
        <title>Two chromosome-level genome assemblies of Korean endemic species Abeliophyllum distichum and Forsythia ovata (Oleaceae).</title>
        <authorList>
            <person name="Jang H."/>
        </authorList>
    </citation>
    <scope>NUCLEOTIDE SEQUENCE [LARGE SCALE GENOMIC DNA]</scope>
</reference>
<name>A0ABD1STB7_9LAMI</name>
<feature type="region of interest" description="Disordered" evidence="1">
    <location>
        <begin position="128"/>
        <end position="168"/>
    </location>
</feature>
<keyword evidence="3" id="KW-1185">Reference proteome</keyword>
<protein>
    <submittedName>
        <fullName evidence="2">Uncharacterized protein</fullName>
    </submittedName>
</protein>
<dbReference type="AlphaFoldDB" id="A0ABD1STB7"/>
<organism evidence="2 3">
    <name type="scientific">Abeliophyllum distichum</name>
    <dbReference type="NCBI Taxonomy" id="126358"/>
    <lineage>
        <taxon>Eukaryota</taxon>
        <taxon>Viridiplantae</taxon>
        <taxon>Streptophyta</taxon>
        <taxon>Embryophyta</taxon>
        <taxon>Tracheophyta</taxon>
        <taxon>Spermatophyta</taxon>
        <taxon>Magnoliopsida</taxon>
        <taxon>eudicotyledons</taxon>
        <taxon>Gunneridae</taxon>
        <taxon>Pentapetalae</taxon>
        <taxon>asterids</taxon>
        <taxon>lamiids</taxon>
        <taxon>Lamiales</taxon>
        <taxon>Oleaceae</taxon>
        <taxon>Forsythieae</taxon>
        <taxon>Abeliophyllum</taxon>
    </lineage>
</organism>
<evidence type="ECO:0000313" key="3">
    <source>
        <dbReference type="Proteomes" id="UP001604336"/>
    </source>
</evidence>
<dbReference type="EMBL" id="JBFOLK010000006">
    <property type="protein sequence ID" value="KAL2503950.1"/>
    <property type="molecule type" value="Genomic_DNA"/>
</dbReference>
<evidence type="ECO:0000313" key="2">
    <source>
        <dbReference type="EMBL" id="KAL2503950.1"/>
    </source>
</evidence>
<sequence length="168" mass="18433">MVMIARLSGFIQRKNDIDCEIVWVFLCSDGDDCTLPFFPVIPPVVLEEKKFLGVDSATANLSLRLVRTHLQRPISVHILSPRPQPSPPHSVSVVRPSHFATALPSHSTHLSPFATVQSQSAASALRDCTAQSQRLRHRTQSRTPTSPPPRTPTSPLHSVATAPHSVRV</sequence>
<gene>
    <name evidence="2" type="ORF">Adt_19571</name>
</gene>